<proteinExistence type="predicted"/>
<gene>
    <name evidence="14" type="ORF">UA74_25535</name>
</gene>
<dbReference type="GO" id="GO:0061630">
    <property type="term" value="F:ubiquitin protein ligase activity"/>
    <property type="evidence" value="ECO:0007669"/>
    <property type="project" value="UniProtKB-EC"/>
</dbReference>
<keyword evidence="15" id="KW-1185">Reference proteome</keyword>
<dbReference type="InterPro" id="IPR022170">
    <property type="entry name" value="MUL1-like"/>
</dbReference>
<comment type="catalytic activity">
    <reaction evidence="1">
        <text>S-ubiquitinyl-[E2 ubiquitin-conjugating enzyme]-L-cysteine + [acceptor protein]-L-lysine = [E2 ubiquitin-conjugating enzyme]-L-cysteine + N(6)-ubiquitinyl-[acceptor protein]-L-lysine.</text>
        <dbReference type="EC" id="2.3.2.27"/>
    </reaction>
</comment>
<keyword evidence="8" id="KW-0833">Ubl conjugation pathway</keyword>
<protein>
    <recommendedName>
        <fullName evidence="3">RING-type E3 ubiquitin transferase</fullName>
        <ecNumber evidence="3">2.3.2.27</ecNumber>
    </recommendedName>
</protein>
<dbReference type="Proteomes" id="UP000185511">
    <property type="component" value="Chromosome"/>
</dbReference>
<evidence type="ECO:0000256" key="11">
    <source>
        <dbReference type="ARBA" id="ARBA00023136"/>
    </source>
</evidence>
<keyword evidence="6" id="KW-0479">Metal-binding</keyword>
<evidence type="ECO:0000256" key="4">
    <source>
        <dbReference type="ARBA" id="ARBA00022679"/>
    </source>
</evidence>
<sequence>MIFIGIGLLLVAVIAFFGMSHARSELHAMIAADTLPVSELKMLRKASDDVGGQGTFRKECEVVGVAEPLPTGPLSSELTSTECVWFRYRIEREYEHVTIQDNRRQVSKRTEQLAEHSSPQGYAIRDDAGELILVEPGGLKPDKPEQTLNSYETARGGGGGGEGLGSALVRLVGSRAGSGGTIGHRYTEWVVRPGQRLYVLGEVNDRRGELSIAKPEKGHFIISTRSEDELRAARTTTHKLMRIGIFVAVPLGIILIIAGAVG</sequence>
<evidence type="ECO:0000313" key="14">
    <source>
        <dbReference type="EMBL" id="APU17114.1"/>
    </source>
</evidence>
<evidence type="ECO:0000256" key="9">
    <source>
        <dbReference type="ARBA" id="ARBA00022833"/>
    </source>
</evidence>
<name>A0AAC9LIT8_9PSEU</name>
<dbReference type="GO" id="GO:0016020">
    <property type="term" value="C:membrane"/>
    <property type="evidence" value="ECO:0007669"/>
    <property type="project" value="UniProtKB-SubCell"/>
</dbReference>
<dbReference type="GO" id="GO:0016567">
    <property type="term" value="P:protein ubiquitination"/>
    <property type="evidence" value="ECO:0007669"/>
    <property type="project" value="InterPro"/>
</dbReference>
<dbReference type="Pfam" id="PF12483">
    <property type="entry name" value="GIDE"/>
    <property type="match status" value="1"/>
</dbReference>
<evidence type="ECO:0000256" key="12">
    <source>
        <dbReference type="SAM" id="Phobius"/>
    </source>
</evidence>
<evidence type="ECO:0000256" key="8">
    <source>
        <dbReference type="ARBA" id="ARBA00022786"/>
    </source>
</evidence>
<feature type="domain" description="E3 Ubiquitin ligase MUL1-like" evidence="13">
    <location>
        <begin position="96"/>
        <end position="252"/>
    </location>
</feature>
<dbReference type="KEGG" id="acad:UA74_25535"/>
<feature type="transmembrane region" description="Helical" evidence="12">
    <location>
        <begin position="240"/>
        <end position="261"/>
    </location>
</feature>
<dbReference type="EC" id="2.3.2.27" evidence="3"/>
<accession>A0AAC9LIT8</accession>
<organism evidence="14 15">
    <name type="scientific">Actinoalloteichus fjordicus</name>
    <dbReference type="NCBI Taxonomy" id="1612552"/>
    <lineage>
        <taxon>Bacteria</taxon>
        <taxon>Bacillati</taxon>
        <taxon>Actinomycetota</taxon>
        <taxon>Actinomycetes</taxon>
        <taxon>Pseudonocardiales</taxon>
        <taxon>Pseudonocardiaceae</taxon>
        <taxon>Actinoalloteichus</taxon>
    </lineage>
</organism>
<dbReference type="EMBL" id="CP016076">
    <property type="protein sequence ID" value="APU17114.1"/>
    <property type="molecule type" value="Genomic_DNA"/>
</dbReference>
<dbReference type="AlphaFoldDB" id="A0AAC9LIT8"/>
<dbReference type="GO" id="GO:0008270">
    <property type="term" value="F:zinc ion binding"/>
    <property type="evidence" value="ECO:0007669"/>
    <property type="project" value="UniProtKB-KW"/>
</dbReference>
<reference evidence="15" key="1">
    <citation type="submission" date="2016-06" db="EMBL/GenBank/DDBJ databases">
        <title>Complete genome sequence of Actinoalloteichus fjordicus DSM 46855 (=ADI127-17), type strain of the new species Actinoalloteichus fjordicus.</title>
        <authorList>
            <person name="Ruckert C."/>
            <person name="Nouioui I."/>
            <person name="Willmese J."/>
            <person name="van Wezel G."/>
            <person name="Klenk H.-P."/>
            <person name="Kalinowski J."/>
            <person name="Zotchev S.B."/>
        </authorList>
    </citation>
    <scope>NUCLEOTIDE SEQUENCE [LARGE SCALE GENOMIC DNA]</scope>
    <source>
        <strain evidence="15">ADI127-7</strain>
    </source>
</reference>
<evidence type="ECO:0000256" key="2">
    <source>
        <dbReference type="ARBA" id="ARBA00004141"/>
    </source>
</evidence>
<keyword evidence="5 12" id="KW-0812">Transmembrane</keyword>
<keyword evidence="11 12" id="KW-0472">Membrane</keyword>
<keyword evidence="4" id="KW-0808">Transferase</keyword>
<comment type="subcellular location">
    <subcellularLocation>
        <location evidence="2">Membrane</location>
        <topology evidence="2">Multi-pass membrane protein</topology>
    </subcellularLocation>
</comment>
<evidence type="ECO:0000256" key="6">
    <source>
        <dbReference type="ARBA" id="ARBA00022723"/>
    </source>
</evidence>
<evidence type="ECO:0000256" key="5">
    <source>
        <dbReference type="ARBA" id="ARBA00022692"/>
    </source>
</evidence>
<evidence type="ECO:0000256" key="3">
    <source>
        <dbReference type="ARBA" id="ARBA00012483"/>
    </source>
</evidence>
<evidence type="ECO:0000256" key="10">
    <source>
        <dbReference type="ARBA" id="ARBA00022989"/>
    </source>
</evidence>
<evidence type="ECO:0000313" key="15">
    <source>
        <dbReference type="Proteomes" id="UP000185511"/>
    </source>
</evidence>
<keyword evidence="10 12" id="KW-1133">Transmembrane helix</keyword>
<evidence type="ECO:0000256" key="7">
    <source>
        <dbReference type="ARBA" id="ARBA00022771"/>
    </source>
</evidence>
<keyword evidence="7" id="KW-0863">Zinc-finger</keyword>
<keyword evidence="9" id="KW-0862">Zinc</keyword>
<evidence type="ECO:0000256" key="1">
    <source>
        <dbReference type="ARBA" id="ARBA00000900"/>
    </source>
</evidence>
<dbReference type="RefSeq" id="WP_075742531.1">
    <property type="nucleotide sequence ID" value="NZ_CP016076.1"/>
</dbReference>
<evidence type="ECO:0000259" key="13">
    <source>
        <dbReference type="Pfam" id="PF12483"/>
    </source>
</evidence>